<organism evidence="2 3">
    <name type="scientific">Kribbella ginsengisoli</name>
    <dbReference type="NCBI Taxonomy" id="363865"/>
    <lineage>
        <taxon>Bacteria</taxon>
        <taxon>Bacillati</taxon>
        <taxon>Actinomycetota</taxon>
        <taxon>Actinomycetes</taxon>
        <taxon>Propionibacteriales</taxon>
        <taxon>Kribbellaceae</taxon>
        <taxon>Kribbella</taxon>
    </lineage>
</organism>
<dbReference type="NCBIfam" id="TIGR02532">
    <property type="entry name" value="IV_pilin_GFxxxE"/>
    <property type="match status" value="1"/>
</dbReference>
<dbReference type="InterPro" id="IPR045584">
    <property type="entry name" value="Pilin-like"/>
</dbReference>
<dbReference type="SUPFAM" id="SSF54523">
    <property type="entry name" value="Pili subunits"/>
    <property type="match status" value="1"/>
</dbReference>
<evidence type="ECO:0000313" key="2">
    <source>
        <dbReference type="EMBL" id="GAA3566509.1"/>
    </source>
</evidence>
<feature type="transmembrane region" description="Helical" evidence="1">
    <location>
        <begin position="22"/>
        <end position="45"/>
    </location>
</feature>
<name>A0ABP6XFM3_9ACTN</name>
<comment type="caution">
    <text evidence="2">The sequence shown here is derived from an EMBL/GenBank/DDBJ whole genome shotgun (WGS) entry which is preliminary data.</text>
</comment>
<dbReference type="RefSeq" id="WP_344842407.1">
    <property type="nucleotide sequence ID" value="NZ_BAABAA010000005.1"/>
</dbReference>
<dbReference type="Pfam" id="PF07963">
    <property type="entry name" value="N_methyl"/>
    <property type="match status" value="1"/>
</dbReference>
<accession>A0ABP6XFM3</accession>
<protein>
    <submittedName>
        <fullName evidence="2">Prepilin-type N-terminal cleavage/methylation domain-containing protein</fullName>
    </submittedName>
</protein>
<sequence length="158" mass="16550">MSGRHRVLPPVAGERGETLVEMLLAVAIMGIAAVALMAGLTTSVLMSDIHRKQATAGTTVRDYAEALQKYVADGNYVDGCASPAPYTLGTFVDPAGFQHSVVAGSIRYWDGTAWQPACGTDKGLQKLTIKVASADGRASEQLVVVLRKPCGLGDVLCS</sequence>
<keyword evidence="1" id="KW-1133">Transmembrane helix</keyword>
<proteinExistence type="predicted"/>
<dbReference type="Gene3D" id="3.30.700.10">
    <property type="entry name" value="Glycoprotein, Type 4 Pilin"/>
    <property type="match status" value="1"/>
</dbReference>
<reference evidence="3" key="1">
    <citation type="journal article" date="2019" name="Int. J. Syst. Evol. Microbiol.">
        <title>The Global Catalogue of Microorganisms (GCM) 10K type strain sequencing project: providing services to taxonomists for standard genome sequencing and annotation.</title>
        <authorList>
            <consortium name="The Broad Institute Genomics Platform"/>
            <consortium name="The Broad Institute Genome Sequencing Center for Infectious Disease"/>
            <person name="Wu L."/>
            <person name="Ma J."/>
        </authorList>
    </citation>
    <scope>NUCLEOTIDE SEQUENCE [LARGE SCALE GENOMIC DNA]</scope>
    <source>
        <strain evidence="3">JCM 16928</strain>
    </source>
</reference>
<keyword evidence="1" id="KW-0472">Membrane</keyword>
<dbReference type="Proteomes" id="UP001501222">
    <property type="component" value="Unassembled WGS sequence"/>
</dbReference>
<evidence type="ECO:0000256" key="1">
    <source>
        <dbReference type="SAM" id="Phobius"/>
    </source>
</evidence>
<keyword evidence="3" id="KW-1185">Reference proteome</keyword>
<gene>
    <name evidence="2" type="ORF">GCM10022235_38930</name>
</gene>
<evidence type="ECO:0000313" key="3">
    <source>
        <dbReference type="Proteomes" id="UP001501222"/>
    </source>
</evidence>
<dbReference type="EMBL" id="BAABAA010000005">
    <property type="protein sequence ID" value="GAA3566509.1"/>
    <property type="molecule type" value="Genomic_DNA"/>
</dbReference>
<dbReference type="InterPro" id="IPR012902">
    <property type="entry name" value="N_methyl_site"/>
</dbReference>
<keyword evidence="1" id="KW-0812">Transmembrane</keyword>